<comment type="function">
    <text evidence="17">Catalyzes the dehydration of the S-form of NAD(P)HX at the expense of ADP, which is converted to AMP. Together with NAD(P)HX epimerase, which catalyzes the epimerization of the S- and R-forms, the enzyme allows the repair of both epimers of NAD(P)HX, a damaged form of NAD(P)H that is a result of enzymatic or heat-dependent hydration.</text>
</comment>
<evidence type="ECO:0000313" key="23">
    <source>
        <dbReference type="Proteomes" id="UP000477488"/>
    </source>
</evidence>
<feature type="binding site" evidence="18">
    <location>
        <position position="134"/>
    </location>
    <ligand>
        <name>K(+)</name>
        <dbReference type="ChEBI" id="CHEBI:29103"/>
    </ligand>
</feature>
<comment type="similarity">
    <text evidence="4 19">In the C-terminal section; belongs to the NnrD/CARKD family.</text>
</comment>
<dbReference type="SUPFAM" id="SSF64153">
    <property type="entry name" value="YjeF N-terminal domain-like"/>
    <property type="match status" value="1"/>
</dbReference>
<feature type="binding site" evidence="18">
    <location>
        <position position="169"/>
    </location>
    <ligand>
        <name>(6S)-NADPHX</name>
        <dbReference type="ChEBI" id="CHEBI:64076"/>
    </ligand>
</feature>
<comment type="catalytic activity">
    <reaction evidence="15 17 19">
        <text>(6S)-NADHX + ADP = AMP + phosphate + NADH + H(+)</text>
        <dbReference type="Rhea" id="RHEA:32223"/>
        <dbReference type="ChEBI" id="CHEBI:15378"/>
        <dbReference type="ChEBI" id="CHEBI:43474"/>
        <dbReference type="ChEBI" id="CHEBI:57945"/>
        <dbReference type="ChEBI" id="CHEBI:64074"/>
        <dbReference type="ChEBI" id="CHEBI:456215"/>
        <dbReference type="ChEBI" id="CHEBI:456216"/>
        <dbReference type="EC" id="4.2.1.136"/>
    </reaction>
</comment>
<evidence type="ECO:0000256" key="2">
    <source>
        <dbReference type="ARBA" id="ARBA00000909"/>
    </source>
</evidence>
<dbReference type="PANTHER" id="PTHR12592">
    <property type="entry name" value="ATP-DEPENDENT (S)-NAD(P)H-HYDRATE DEHYDRATASE FAMILY MEMBER"/>
    <property type="match status" value="1"/>
</dbReference>
<dbReference type="PROSITE" id="PS51383">
    <property type="entry name" value="YJEF_C_3"/>
    <property type="match status" value="1"/>
</dbReference>
<comment type="cofactor">
    <cofactor evidence="17">
        <name>Mg(2+)</name>
        <dbReference type="ChEBI" id="CHEBI:18420"/>
    </cofactor>
</comment>
<gene>
    <name evidence="18" type="primary">nnrE</name>
    <name evidence="17" type="synonym">nnrD</name>
    <name evidence="22" type="ORF">FYJ44_06205</name>
</gene>
<dbReference type="EMBL" id="VUMH01000005">
    <property type="protein sequence ID" value="MSS27650.1"/>
    <property type="molecule type" value="Genomic_DNA"/>
</dbReference>
<evidence type="ECO:0000256" key="17">
    <source>
        <dbReference type="HAMAP-Rule" id="MF_01965"/>
    </source>
</evidence>
<dbReference type="AlphaFoldDB" id="A0A6L5XKD4"/>
<feature type="binding site" evidence="18">
    <location>
        <position position="70"/>
    </location>
    <ligand>
        <name>K(+)</name>
        <dbReference type="ChEBI" id="CHEBI:29103"/>
    </ligand>
</feature>
<keyword evidence="12 17" id="KW-0456">Lyase</keyword>
<evidence type="ECO:0000256" key="13">
    <source>
        <dbReference type="ARBA" id="ARBA00023268"/>
    </source>
</evidence>
<keyword evidence="13" id="KW-0511">Multifunctional enzyme</keyword>
<keyword evidence="5 18" id="KW-0479">Metal-binding</keyword>
<dbReference type="GO" id="GO:0052855">
    <property type="term" value="F:ADP-dependent NAD(P)H-hydrate dehydratase activity"/>
    <property type="evidence" value="ECO:0007669"/>
    <property type="project" value="UniProtKB-UniRule"/>
</dbReference>
<dbReference type="InterPro" id="IPR029056">
    <property type="entry name" value="Ribokinase-like"/>
</dbReference>
<dbReference type="PANTHER" id="PTHR12592:SF0">
    <property type="entry name" value="ATP-DEPENDENT (S)-NAD(P)H-HYDRATE DEHYDRATASE"/>
    <property type="match status" value="1"/>
</dbReference>
<dbReference type="HAMAP" id="MF_01966">
    <property type="entry name" value="NADHX_epimerase"/>
    <property type="match status" value="1"/>
</dbReference>
<dbReference type="PIRSF" id="PIRSF017184">
    <property type="entry name" value="Nnr"/>
    <property type="match status" value="1"/>
</dbReference>
<dbReference type="CDD" id="cd01171">
    <property type="entry name" value="YXKO-related"/>
    <property type="match status" value="1"/>
</dbReference>
<feature type="domain" description="YjeF C-terminal" evidence="20">
    <location>
        <begin position="235"/>
        <end position="523"/>
    </location>
</feature>
<sequence length="540" mass="56021">MRSLAEFLELLPPLPLPAEMRAWDAAAVKLGLPEVLLMENAARAAFDVLRAYRPHLAGQTVWLFMGSGNNGGDAACLARHLLDAGARPLVLHTKALGAYKGVTAKHLRIARSVGVPFAPLARHDWQEPPDILVDGLLGTGFNGELRPTLRTIVERINQLVPSRFVLALDIPSGLNGTSGRPSPVAVRATATVSFAAAKPGLILPWARPWTGRLHVRAIGIPAVTRDACPCGAYLLDGRCLRALPGLPENSYKNSFGHALVLGGAPGLSGAAHLAARAALRAGAGLVTAAAPAAALADIKSGWPEIMTLALTGPGAHQWPDSVSEALQELCARCTALVAGPGMGRGEDAARFLEALLNLSQRPPTVFDADALMLLARRPALLEQLTERDILTPHPGEAAALLACSTSEIQAARPAALARLCSRCAGVVVLKGAGTLVGQSGAPLLVSPYDVPQLAMGGSGDVLAGCLGGLLARGDGADLPSLGVAGVGVALHALAGRLCAATWPERGNRASELADALPKVRTGLTYATTDQIRQEVLPWPE</sequence>
<feature type="binding site" evidence="17">
    <location>
        <position position="270"/>
    </location>
    <ligand>
        <name>(6S)-NADPHX</name>
        <dbReference type="ChEBI" id="CHEBI:64076"/>
    </ligand>
</feature>
<comment type="subunit">
    <text evidence="17">Homotetramer.</text>
</comment>
<evidence type="ECO:0000256" key="18">
    <source>
        <dbReference type="HAMAP-Rule" id="MF_01966"/>
    </source>
</evidence>
<dbReference type="Gene3D" id="3.40.50.10260">
    <property type="entry name" value="YjeF N-terminal domain"/>
    <property type="match status" value="1"/>
</dbReference>
<feature type="binding site" evidence="17">
    <location>
        <position position="393"/>
    </location>
    <ligand>
        <name>(6S)-NADPHX</name>
        <dbReference type="ChEBI" id="CHEBI:64076"/>
    </ligand>
</feature>
<evidence type="ECO:0000256" key="19">
    <source>
        <dbReference type="PIRNR" id="PIRNR017184"/>
    </source>
</evidence>
<comment type="caution">
    <text evidence="22">The sequence shown here is derived from an EMBL/GenBank/DDBJ whole genome shotgun (WGS) entry which is preliminary data.</text>
</comment>
<feature type="binding site" evidence="17">
    <location>
        <begin position="430"/>
        <end position="434"/>
    </location>
    <ligand>
        <name>AMP</name>
        <dbReference type="ChEBI" id="CHEBI:456215"/>
    </ligand>
</feature>
<comment type="function">
    <text evidence="18">Catalyzes the epimerization of the S- and R-forms of NAD(P)HX, a damaged form of NAD(P)H that is a result of enzymatic or heat-dependent hydration. This is a prerequisite for the S-specific NAD(P)H-hydrate dehydratase to allow the repair of both epimers of NAD(P)HX.</text>
</comment>
<dbReference type="PROSITE" id="PS01050">
    <property type="entry name" value="YJEF_C_2"/>
    <property type="match status" value="1"/>
</dbReference>
<evidence type="ECO:0000256" key="11">
    <source>
        <dbReference type="ARBA" id="ARBA00023235"/>
    </source>
</evidence>
<feature type="domain" description="YjeF N-terminal" evidence="21">
    <location>
        <begin position="20"/>
        <end position="226"/>
    </location>
</feature>
<comment type="function">
    <text evidence="14 19">Bifunctional enzyme that catalyzes the epimerization of the S- and R-forms of NAD(P)HX and the dehydration of the S-form of NAD(P)HX at the expense of ADP, which is converted to AMP. This allows the repair of both epimers of NAD(P)HX, a damaged form of NAD(P)H that is a result of enzymatic or heat-dependent hydration.</text>
</comment>
<name>A0A6L5XKD4_9BACT</name>
<keyword evidence="8 17" id="KW-0521">NADP</keyword>
<dbReference type="GO" id="GO:0052856">
    <property type="term" value="F:NAD(P)HX epimerase activity"/>
    <property type="evidence" value="ECO:0007669"/>
    <property type="project" value="UniProtKB-UniRule"/>
</dbReference>
<dbReference type="Proteomes" id="UP000477488">
    <property type="component" value="Unassembled WGS sequence"/>
</dbReference>
<proteinExistence type="inferred from homology"/>
<dbReference type="PROSITE" id="PS51385">
    <property type="entry name" value="YJEF_N"/>
    <property type="match status" value="1"/>
</dbReference>
<evidence type="ECO:0000256" key="14">
    <source>
        <dbReference type="ARBA" id="ARBA00025153"/>
    </source>
</evidence>
<dbReference type="InterPro" id="IPR036652">
    <property type="entry name" value="YjeF_N_dom_sf"/>
</dbReference>
<dbReference type="NCBIfam" id="TIGR00197">
    <property type="entry name" value="yjeF_nterm"/>
    <property type="match status" value="1"/>
</dbReference>
<comment type="catalytic activity">
    <reaction evidence="1 18 19">
        <text>(6R)-NADHX = (6S)-NADHX</text>
        <dbReference type="Rhea" id="RHEA:32215"/>
        <dbReference type="ChEBI" id="CHEBI:64074"/>
        <dbReference type="ChEBI" id="CHEBI:64075"/>
        <dbReference type="EC" id="5.1.99.6"/>
    </reaction>
</comment>
<evidence type="ECO:0000256" key="10">
    <source>
        <dbReference type="ARBA" id="ARBA00023027"/>
    </source>
</evidence>
<feature type="binding site" evidence="18">
    <location>
        <begin position="138"/>
        <end position="144"/>
    </location>
    <ligand>
        <name>(6S)-NADPHX</name>
        <dbReference type="ChEBI" id="CHEBI:64076"/>
    </ligand>
</feature>
<feature type="binding site" evidence="17">
    <location>
        <position position="460"/>
    </location>
    <ligand>
        <name>(6S)-NADPHX</name>
        <dbReference type="ChEBI" id="CHEBI:64076"/>
    </ligand>
</feature>
<feature type="binding site" evidence="18">
    <location>
        <position position="172"/>
    </location>
    <ligand>
        <name>K(+)</name>
        <dbReference type="ChEBI" id="CHEBI:29103"/>
    </ligand>
</feature>
<comment type="cofactor">
    <cofactor evidence="18 19">
        <name>K(+)</name>
        <dbReference type="ChEBI" id="CHEBI:29103"/>
    </cofactor>
    <text evidence="18 19">Binds 1 potassium ion per subunit.</text>
</comment>
<keyword evidence="10 17" id="KW-0520">NAD</keyword>
<comment type="similarity">
    <text evidence="17">Belongs to the NnrD/CARKD family.</text>
</comment>
<dbReference type="Pfam" id="PF01256">
    <property type="entry name" value="Carb_kinase"/>
    <property type="match status" value="1"/>
</dbReference>
<evidence type="ECO:0000256" key="8">
    <source>
        <dbReference type="ARBA" id="ARBA00022857"/>
    </source>
</evidence>
<dbReference type="HAMAP" id="MF_01965">
    <property type="entry name" value="NADHX_dehydratase"/>
    <property type="match status" value="1"/>
</dbReference>
<evidence type="ECO:0000259" key="20">
    <source>
        <dbReference type="PROSITE" id="PS51383"/>
    </source>
</evidence>
<dbReference type="EC" id="4.2.1.136" evidence="19"/>
<evidence type="ECO:0000256" key="1">
    <source>
        <dbReference type="ARBA" id="ARBA00000013"/>
    </source>
</evidence>
<comment type="similarity">
    <text evidence="3 19">In the N-terminal section; belongs to the NnrE/AIBP family.</text>
</comment>
<dbReference type="InterPro" id="IPR000631">
    <property type="entry name" value="CARKD"/>
</dbReference>
<comment type="catalytic activity">
    <reaction evidence="16 17 19">
        <text>(6S)-NADPHX + ADP = AMP + phosphate + NADPH + H(+)</text>
        <dbReference type="Rhea" id="RHEA:32235"/>
        <dbReference type="ChEBI" id="CHEBI:15378"/>
        <dbReference type="ChEBI" id="CHEBI:43474"/>
        <dbReference type="ChEBI" id="CHEBI:57783"/>
        <dbReference type="ChEBI" id="CHEBI:64076"/>
        <dbReference type="ChEBI" id="CHEBI:456215"/>
        <dbReference type="ChEBI" id="CHEBI:456216"/>
        <dbReference type="EC" id="4.2.1.136"/>
    </reaction>
</comment>
<evidence type="ECO:0000256" key="9">
    <source>
        <dbReference type="ARBA" id="ARBA00022958"/>
    </source>
</evidence>
<dbReference type="Pfam" id="PF03853">
    <property type="entry name" value="YjeF_N"/>
    <property type="match status" value="1"/>
</dbReference>
<evidence type="ECO:0000259" key="21">
    <source>
        <dbReference type="PROSITE" id="PS51385"/>
    </source>
</evidence>
<dbReference type="InterPro" id="IPR030677">
    <property type="entry name" value="Nnr"/>
</dbReference>
<feature type="binding site" evidence="17">
    <location>
        <position position="341"/>
    </location>
    <ligand>
        <name>(6S)-NADPHX</name>
        <dbReference type="ChEBI" id="CHEBI:64076"/>
    </ligand>
</feature>
<dbReference type="GO" id="GO:0046496">
    <property type="term" value="P:nicotinamide nucleotide metabolic process"/>
    <property type="evidence" value="ECO:0007669"/>
    <property type="project" value="UniProtKB-UniRule"/>
</dbReference>
<reference evidence="22 23" key="1">
    <citation type="submission" date="2019-09" db="EMBL/GenBank/DDBJ databases">
        <title>In-depth cultivation of the pig gut microbiome towards novel bacterial diversity and tailored functional studies.</title>
        <authorList>
            <person name="Wylensek D."/>
            <person name="Hitch T.C.A."/>
            <person name="Clavel T."/>
        </authorList>
    </citation>
    <scope>NUCLEOTIDE SEQUENCE [LARGE SCALE GENOMIC DNA]</scope>
    <source>
        <strain evidence="22 23">PG-178-WT-4</strain>
    </source>
</reference>
<feature type="binding site" evidence="18">
    <location>
        <begin position="69"/>
        <end position="73"/>
    </location>
    <ligand>
        <name>(6S)-NADPHX</name>
        <dbReference type="ChEBI" id="CHEBI:64076"/>
    </ligand>
</feature>
<dbReference type="NCBIfam" id="TIGR00196">
    <property type="entry name" value="yjeF_cterm"/>
    <property type="match status" value="1"/>
</dbReference>
<dbReference type="RefSeq" id="WP_154510232.1">
    <property type="nucleotide sequence ID" value="NZ_VUMH01000005.1"/>
</dbReference>
<dbReference type="InterPro" id="IPR004443">
    <property type="entry name" value="YjeF_N_dom"/>
</dbReference>
<comment type="catalytic activity">
    <reaction evidence="2 18 19">
        <text>(6R)-NADPHX = (6S)-NADPHX</text>
        <dbReference type="Rhea" id="RHEA:32227"/>
        <dbReference type="ChEBI" id="CHEBI:64076"/>
        <dbReference type="ChEBI" id="CHEBI:64077"/>
        <dbReference type="EC" id="5.1.99.6"/>
    </reaction>
</comment>
<keyword evidence="11 18" id="KW-0413">Isomerase</keyword>
<accession>A0A6L5XKD4</accession>
<evidence type="ECO:0000256" key="6">
    <source>
        <dbReference type="ARBA" id="ARBA00022741"/>
    </source>
</evidence>
<dbReference type="GO" id="GO:0005524">
    <property type="term" value="F:ATP binding"/>
    <property type="evidence" value="ECO:0007669"/>
    <property type="project" value="UniProtKB-UniRule"/>
</dbReference>
<dbReference type="EC" id="5.1.99.6" evidence="19"/>
<evidence type="ECO:0000256" key="7">
    <source>
        <dbReference type="ARBA" id="ARBA00022840"/>
    </source>
</evidence>
<evidence type="ECO:0000256" key="4">
    <source>
        <dbReference type="ARBA" id="ARBA00009524"/>
    </source>
</evidence>
<comment type="similarity">
    <text evidence="18">Belongs to the NnrE/AIBP family.</text>
</comment>
<dbReference type="SUPFAM" id="SSF53613">
    <property type="entry name" value="Ribokinase-like"/>
    <property type="match status" value="1"/>
</dbReference>
<dbReference type="GO" id="GO:0110051">
    <property type="term" value="P:metabolite repair"/>
    <property type="evidence" value="ECO:0007669"/>
    <property type="project" value="TreeGrafter"/>
</dbReference>
<keyword evidence="9 18" id="KW-0630">Potassium</keyword>
<evidence type="ECO:0000256" key="15">
    <source>
        <dbReference type="ARBA" id="ARBA00048238"/>
    </source>
</evidence>
<evidence type="ECO:0000313" key="22">
    <source>
        <dbReference type="EMBL" id="MSS27650.1"/>
    </source>
</evidence>
<dbReference type="InterPro" id="IPR017953">
    <property type="entry name" value="Carbohydrate_kinase_pred_CS"/>
</dbReference>
<evidence type="ECO:0000256" key="3">
    <source>
        <dbReference type="ARBA" id="ARBA00006001"/>
    </source>
</evidence>
<keyword evidence="7 17" id="KW-0067">ATP-binding</keyword>
<evidence type="ECO:0000256" key="16">
    <source>
        <dbReference type="ARBA" id="ARBA00049209"/>
    </source>
</evidence>
<keyword evidence="23" id="KW-1185">Reference proteome</keyword>
<dbReference type="Gene3D" id="3.40.1190.20">
    <property type="match status" value="1"/>
</dbReference>
<comment type="caution">
    <text evidence="18">Lacks conserved residue(s) required for the propagation of feature annotation.</text>
</comment>
<protein>
    <recommendedName>
        <fullName evidence="19">Bifunctional NAD(P)H-hydrate repair enzyme</fullName>
    </recommendedName>
    <alternativeName>
        <fullName evidence="19">Nicotinamide nucleotide repair protein</fullName>
    </alternativeName>
    <domain>
        <recommendedName>
            <fullName evidence="19">ADP-dependent (S)-NAD(P)H-hydrate dehydratase</fullName>
            <ecNumber evidence="19">4.2.1.136</ecNumber>
        </recommendedName>
        <alternativeName>
            <fullName evidence="19">ADP-dependent NAD(P)HX dehydratase</fullName>
        </alternativeName>
    </domain>
    <domain>
        <recommendedName>
            <fullName evidence="19">NAD(P)H-hydrate epimerase</fullName>
            <ecNumber evidence="19">5.1.99.6</ecNumber>
        </recommendedName>
    </domain>
</protein>
<dbReference type="GO" id="GO:0046872">
    <property type="term" value="F:metal ion binding"/>
    <property type="evidence" value="ECO:0007669"/>
    <property type="project" value="UniProtKB-UniRule"/>
</dbReference>
<evidence type="ECO:0000256" key="5">
    <source>
        <dbReference type="ARBA" id="ARBA00022723"/>
    </source>
</evidence>
<organism evidence="22 23">
    <name type="scientific">Desulfovibrio porci</name>
    <dbReference type="NCBI Taxonomy" id="2605782"/>
    <lineage>
        <taxon>Bacteria</taxon>
        <taxon>Pseudomonadati</taxon>
        <taxon>Thermodesulfobacteriota</taxon>
        <taxon>Desulfovibrionia</taxon>
        <taxon>Desulfovibrionales</taxon>
        <taxon>Desulfovibrionaceae</taxon>
        <taxon>Desulfovibrio</taxon>
    </lineage>
</organism>
<feature type="binding site" evidence="17">
    <location>
        <position position="459"/>
    </location>
    <ligand>
        <name>AMP</name>
        <dbReference type="ChEBI" id="CHEBI:456215"/>
    </ligand>
</feature>
<evidence type="ECO:0000256" key="12">
    <source>
        <dbReference type="ARBA" id="ARBA00023239"/>
    </source>
</evidence>
<keyword evidence="6 17" id="KW-0547">Nucleotide-binding</keyword>